<dbReference type="Proteomes" id="UP000217895">
    <property type="component" value="Chromosome"/>
</dbReference>
<dbReference type="SUPFAM" id="SSF46689">
    <property type="entry name" value="Homeodomain-like"/>
    <property type="match status" value="1"/>
</dbReference>
<feature type="domain" description="HTH tetR-type" evidence="3">
    <location>
        <begin position="13"/>
        <end position="73"/>
    </location>
</feature>
<accession>A0A1Z4JCL9</accession>
<evidence type="ECO:0000259" key="3">
    <source>
        <dbReference type="PROSITE" id="PS50977"/>
    </source>
</evidence>
<dbReference type="Pfam" id="PF00440">
    <property type="entry name" value="TetR_N"/>
    <property type="match status" value="1"/>
</dbReference>
<dbReference type="EMBL" id="AP018203">
    <property type="protein sequence ID" value="BAY54502.1"/>
    <property type="molecule type" value="Genomic_DNA"/>
</dbReference>
<dbReference type="InterPro" id="IPR009057">
    <property type="entry name" value="Homeodomain-like_sf"/>
</dbReference>
<evidence type="ECO:0000256" key="1">
    <source>
        <dbReference type="ARBA" id="ARBA00023125"/>
    </source>
</evidence>
<keyword evidence="5" id="KW-1185">Reference proteome</keyword>
<evidence type="ECO:0000313" key="5">
    <source>
        <dbReference type="Proteomes" id="UP000217895"/>
    </source>
</evidence>
<dbReference type="InterPro" id="IPR036271">
    <property type="entry name" value="Tet_transcr_reg_TetR-rel_C_sf"/>
</dbReference>
<dbReference type="Gene3D" id="1.10.357.10">
    <property type="entry name" value="Tetracycline Repressor, domain 2"/>
    <property type="match status" value="1"/>
</dbReference>
<feature type="DNA-binding region" description="H-T-H motif" evidence="2">
    <location>
        <begin position="36"/>
        <end position="55"/>
    </location>
</feature>
<dbReference type="InterPro" id="IPR050109">
    <property type="entry name" value="HTH-type_TetR-like_transc_reg"/>
</dbReference>
<gene>
    <name evidence="4" type="ORF">NIES2135_13190</name>
</gene>
<dbReference type="SUPFAM" id="SSF48498">
    <property type="entry name" value="Tetracyclin repressor-like, C-terminal domain"/>
    <property type="match status" value="1"/>
</dbReference>
<dbReference type="InterPro" id="IPR041474">
    <property type="entry name" value="NicS_C"/>
</dbReference>
<dbReference type="GO" id="GO:0006355">
    <property type="term" value="P:regulation of DNA-templated transcription"/>
    <property type="evidence" value="ECO:0007669"/>
    <property type="project" value="UniProtKB-ARBA"/>
</dbReference>
<evidence type="ECO:0000256" key="2">
    <source>
        <dbReference type="PROSITE-ProRule" id="PRU00335"/>
    </source>
</evidence>
<sequence length="209" mass="24301">MAQSQKRQFRDAEITQKQILDAAEIEFSRHGLKGARISAIAKQAKITTAMIHYYFENKEGLYRAVLQRPMEENQQFVEQLELDHLSPEDAITFIIRVAIANEFRNPYRQMLWFQEASQNQGLYFKQGNWSGIFERVIKVLERGIESGDFRPVDDPMLMLTHILGVCIFYFTVQENWQHLTPDVDRLSPEKVEKHTEAAIAFVLAAIKKP</sequence>
<dbReference type="PANTHER" id="PTHR30328">
    <property type="entry name" value="TRANSCRIPTIONAL REPRESSOR"/>
    <property type="match status" value="1"/>
</dbReference>
<reference evidence="4 5" key="1">
    <citation type="submission" date="2017-06" db="EMBL/GenBank/DDBJ databases">
        <title>Genome sequencing of cyanobaciteial culture collection at National Institute for Environmental Studies (NIES).</title>
        <authorList>
            <person name="Hirose Y."/>
            <person name="Shimura Y."/>
            <person name="Fujisawa T."/>
            <person name="Nakamura Y."/>
            <person name="Kawachi M."/>
        </authorList>
    </citation>
    <scope>NUCLEOTIDE SEQUENCE [LARGE SCALE GENOMIC DNA]</scope>
    <source>
        <strain evidence="4 5">NIES-2135</strain>
    </source>
</reference>
<keyword evidence="1 2" id="KW-0238">DNA-binding</keyword>
<dbReference type="InterPro" id="IPR001647">
    <property type="entry name" value="HTH_TetR"/>
</dbReference>
<organism evidence="4 5">
    <name type="scientific">Leptolyngbya boryana NIES-2135</name>
    <dbReference type="NCBI Taxonomy" id="1973484"/>
    <lineage>
        <taxon>Bacteria</taxon>
        <taxon>Bacillati</taxon>
        <taxon>Cyanobacteriota</taxon>
        <taxon>Cyanophyceae</taxon>
        <taxon>Leptolyngbyales</taxon>
        <taxon>Leptolyngbyaceae</taxon>
        <taxon>Leptolyngbya group</taxon>
        <taxon>Leptolyngbya</taxon>
    </lineage>
</organism>
<dbReference type="Pfam" id="PF17938">
    <property type="entry name" value="TetR_C_29"/>
    <property type="match status" value="1"/>
</dbReference>
<dbReference type="PROSITE" id="PS50977">
    <property type="entry name" value="HTH_TETR_2"/>
    <property type="match status" value="1"/>
</dbReference>
<dbReference type="GO" id="GO:0003677">
    <property type="term" value="F:DNA binding"/>
    <property type="evidence" value="ECO:0007669"/>
    <property type="project" value="UniProtKB-UniRule"/>
</dbReference>
<evidence type="ECO:0000313" key="4">
    <source>
        <dbReference type="EMBL" id="BAY54502.1"/>
    </source>
</evidence>
<protein>
    <submittedName>
        <fullName evidence="4">TetR family transcriptional regulator</fullName>
    </submittedName>
</protein>
<dbReference type="PANTHER" id="PTHR30328:SF54">
    <property type="entry name" value="HTH-TYPE TRANSCRIPTIONAL REPRESSOR SCO4008"/>
    <property type="match status" value="1"/>
</dbReference>
<name>A0A1Z4JCL9_LEPBY</name>
<dbReference type="AlphaFoldDB" id="A0A1Z4JCL9"/>
<dbReference type="PRINTS" id="PR00455">
    <property type="entry name" value="HTHTETR"/>
</dbReference>
<proteinExistence type="predicted"/>